<dbReference type="InterPro" id="IPR009057">
    <property type="entry name" value="Homeodomain-like_sf"/>
</dbReference>
<feature type="region of interest" description="Disordered" evidence="4">
    <location>
        <begin position="366"/>
        <end position="386"/>
    </location>
</feature>
<dbReference type="GO" id="GO:0003700">
    <property type="term" value="F:DNA-binding transcription factor activity"/>
    <property type="evidence" value="ECO:0007669"/>
    <property type="project" value="InterPro"/>
</dbReference>
<keyword evidence="1" id="KW-0805">Transcription regulation</keyword>
<sequence length="386" mass="43669">MITYSPRQEDYRDLAHSLATFTSLTQIKTMFFGFNGILLADDFVYLNTEAIESTLIDETFENYAVFPVSLNEQLWGSIMCDATNVSKKRLFLSRSYLQTIMNGIIDSDSLGEIKVWEPLTTDQISQINYLHALFGKHKQPNSPLTTATTPAHAMKLDQLDDQDAASRSIALAVNYIHQNIQQSLSLNEVAQKAFLSPSYLSRLFKKYLHVNFVEYVNNQKVALAQEKLALSQDSVQQISNQIGFSQTSYFTKIFKRKTGLTPSEFRQRNHTIQKIYTIPRKLDWQSNESVYDISKNFFKANHINYFADSTEGTTYVNKIGDLGDTDGNRGWVYTVDGQQPLQSADETPANDKSVIQWVYTNYSQAEAPSSKEAATPSHATSKSTKS</sequence>
<dbReference type="Gene3D" id="1.10.10.60">
    <property type="entry name" value="Homeodomain-like"/>
    <property type="match status" value="2"/>
</dbReference>
<dbReference type="PANTHER" id="PTHR43280:SF10">
    <property type="entry name" value="REGULATORY PROTEIN POCR"/>
    <property type="match status" value="1"/>
</dbReference>
<dbReference type="EMBL" id="AZFC01000005">
    <property type="protein sequence ID" value="KRL49758.1"/>
    <property type="molecule type" value="Genomic_DNA"/>
</dbReference>
<evidence type="ECO:0000259" key="5">
    <source>
        <dbReference type="PROSITE" id="PS01124"/>
    </source>
</evidence>
<name>A0A0R1R0F3_9LACO</name>
<proteinExistence type="predicted"/>
<dbReference type="RefSeq" id="WP_082605098.1">
    <property type="nucleotide sequence ID" value="NZ_AZFC01000005.1"/>
</dbReference>
<organism evidence="6 7">
    <name type="scientific">Levilactobacillus spicheri DSM 15429</name>
    <dbReference type="NCBI Taxonomy" id="1423805"/>
    <lineage>
        <taxon>Bacteria</taxon>
        <taxon>Bacillati</taxon>
        <taxon>Bacillota</taxon>
        <taxon>Bacilli</taxon>
        <taxon>Lactobacillales</taxon>
        <taxon>Lactobacillaceae</taxon>
        <taxon>Levilactobacillus</taxon>
    </lineage>
</organism>
<keyword evidence="3" id="KW-0804">Transcription</keyword>
<dbReference type="Pfam" id="PF12833">
    <property type="entry name" value="HTH_18"/>
    <property type="match status" value="1"/>
</dbReference>
<evidence type="ECO:0000256" key="1">
    <source>
        <dbReference type="ARBA" id="ARBA00023015"/>
    </source>
</evidence>
<dbReference type="InterPro" id="IPR018060">
    <property type="entry name" value="HTH_AraC"/>
</dbReference>
<dbReference type="InterPro" id="IPR018062">
    <property type="entry name" value="HTH_AraC-typ_CS"/>
</dbReference>
<dbReference type="PROSITE" id="PS01124">
    <property type="entry name" value="HTH_ARAC_FAMILY_2"/>
    <property type="match status" value="1"/>
</dbReference>
<accession>A0A0R1R0F3</accession>
<feature type="domain" description="HTH araC/xylS-type" evidence="5">
    <location>
        <begin position="170"/>
        <end position="268"/>
    </location>
</feature>
<dbReference type="Gene3D" id="2.170.130.30">
    <property type="match status" value="1"/>
</dbReference>
<dbReference type="PANTHER" id="PTHR43280">
    <property type="entry name" value="ARAC-FAMILY TRANSCRIPTIONAL REGULATOR"/>
    <property type="match status" value="1"/>
</dbReference>
<dbReference type="InterPro" id="IPR020449">
    <property type="entry name" value="Tscrpt_reg_AraC-type_HTH"/>
</dbReference>
<reference evidence="6 7" key="1">
    <citation type="journal article" date="2015" name="Genome Announc.">
        <title>Expanding the biotechnology potential of lactobacilli through comparative genomics of 213 strains and associated genera.</title>
        <authorList>
            <person name="Sun Z."/>
            <person name="Harris H.M."/>
            <person name="McCann A."/>
            <person name="Guo C."/>
            <person name="Argimon S."/>
            <person name="Zhang W."/>
            <person name="Yang X."/>
            <person name="Jeffery I.B."/>
            <person name="Cooney J.C."/>
            <person name="Kagawa T.F."/>
            <person name="Liu W."/>
            <person name="Song Y."/>
            <person name="Salvetti E."/>
            <person name="Wrobel A."/>
            <person name="Rasinkangas P."/>
            <person name="Parkhill J."/>
            <person name="Rea M.C."/>
            <person name="O'Sullivan O."/>
            <person name="Ritari J."/>
            <person name="Douillard F.P."/>
            <person name="Paul Ross R."/>
            <person name="Yang R."/>
            <person name="Briner A.E."/>
            <person name="Felis G.E."/>
            <person name="de Vos W.M."/>
            <person name="Barrangou R."/>
            <person name="Klaenhammer T.R."/>
            <person name="Caufield P.W."/>
            <person name="Cui Y."/>
            <person name="Zhang H."/>
            <person name="O'Toole P.W."/>
        </authorList>
    </citation>
    <scope>NUCLEOTIDE SEQUENCE [LARGE SCALE GENOMIC DNA]</scope>
    <source>
        <strain evidence="6 7">DSM 15429</strain>
    </source>
</reference>
<dbReference type="AlphaFoldDB" id="A0A0R1R0F3"/>
<dbReference type="InterPro" id="IPR027954">
    <property type="entry name" value="Transcobalamin-like_C"/>
</dbReference>
<evidence type="ECO:0000313" key="6">
    <source>
        <dbReference type="EMBL" id="KRL49758.1"/>
    </source>
</evidence>
<gene>
    <name evidence="6" type="ORF">FD37_GL002478</name>
</gene>
<protein>
    <submittedName>
        <fullName evidence="6">AraC family transcriptional regulator</fullName>
    </submittedName>
</protein>
<dbReference type="Proteomes" id="UP000051835">
    <property type="component" value="Unassembled WGS sequence"/>
</dbReference>
<dbReference type="SUPFAM" id="SSF46689">
    <property type="entry name" value="Homeodomain-like"/>
    <property type="match status" value="2"/>
</dbReference>
<dbReference type="Pfam" id="PF14478">
    <property type="entry name" value="DUF4430"/>
    <property type="match status" value="1"/>
</dbReference>
<keyword evidence="2" id="KW-0238">DNA-binding</keyword>
<comment type="caution">
    <text evidence="6">The sequence shown here is derived from an EMBL/GenBank/DDBJ whole genome shotgun (WGS) entry which is preliminary data.</text>
</comment>
<evidence type="ECO:0000256" key="4">
    <source>
        <dbReference type="SAM" id="MobiDB-lite"/>
    </source>
</evidence>
<evidence type="ECO:0000256" key="3">
    <source>
        <dbReference type="ARBA" id="ARBA00023163"/>
    </source>
</evidence>
<evidence type="ECO:0000313" key="7">
    <source>
        <dbReference type="Proteomes" id="UP000051835"/>
    </source>
</evidence>
<dbReference type="PROSITE" id="PS00041">
    <property type="entry name" value="HTH_ARAC_FAMILY_1"/>
    <property type="match status" value="1"/>
</dbReference>
<dbReference type="GO" id="GO:0043565">
    <property type="term" value="F:sequence-specific DNA binding"/>
    <property type="evidence" value="ECO:0007669"/>
    <property type="project" value="InterPro"/>
</dbReference>
<dbReference type="PRINTS" id="PR00032">
    <property type="entry name" value="HTHARAC"/>
</dbReference>
<evidence type="ECO:0000256" key="2">
    <source>
        <dbReference type="ARBA" id="ARBA00023125"/>
    </source>
</evidence>
<dbReference type="SMART" id="SM00342">
    <property type="entry name" value="HTH_ARAC"/>
    <property type="match status" value="1"/>
</dbReference>
<feature type="compositionally biased region" description="Polar residues" evidence="4">
    <location>
        <begin position="377"/>
        <end position="386"/>
    </location>
</feature>
<dbReference type="PATRIC" id="fig|1423805.4.peg.2551"/>